<evidence type="ECO:0000256" key="1">
    <source>
        <dbReference type="SAM" id="SignalP"/>
    </source>
</evidence>
<organism evidence="2">
    <name type="scientific">Ixodes scapularis</name>
    <name type="common">Black-legged tick</name>
    <name type="synonym">Deer tick</name>
    <dbReference type="NCBI Taxonomy" id="6945"/>
    <lineage>
        <taxon>Eukaryota</taxon>
        <taxon>Metazoa</taxon>
        <taxon>Ecdysozoa</taxon>
        <taxon>Arthropoda</taxon>
        <taxon>Chelicerata</taxon>
        <taxon>Arachnida</taxon>
        <taxon>Acari</taxon>
        <taxon>Parasitiformes</taxon>
        <taxon>Ixodida</taxon>
        <taxon>Ixodoidea</taxon>
        <taxon>Ixodidae</taxon>
        <taxon>Ixodinae</taxon>
        <taxon>Ixodes</taxon>
    </lineage>
</organism>
<dbReference type="EMBL" id="GHJT01007016">
    <property type="protein sequence ID" value="MOY40987.1"/>
    <property type="molecule type" value="Transcribed_RNA"/>
</dbReference>
<dbReference type="VEuPathDB" id="VectorBase:ISCW003629"/>
<dbReference type="VEuPathDB" id="VectorBase:ISCI003629"/>
<accession>A0A4D5RYM7</accession>
<reference evidence="2" key="1">
    <citation type="submission" date="2019-04" db="EMBL/GenBank/DDBJ databases">
        <title>An insight into the mialome of Ixodes scapularis.</title>
        <authorList>
            <person name="Ribeiro J.M."/>
            <person name="Mather T.N."/>
            <person name="Karim S."/>
        </authorList>
    </citation>
    <scope>NUCLEOTIDE SEQUENCE</scope>
</reference>
<evidence type="ECO:0000313" key="2">
    <source>
        <dbReference type="EMBL" id="MOY40987.1"/>
    </source>
</evidence>
<feature type="signal peptide" evidence="1">
    <location>
        <begin position="1"/>
        <end position="22"/>
    </location>
</feature>
<name>A0A4D5RYM7_IXOSC</name>
<dbReference type="AlphaFoldDB" id="A0A4D5RYM7"/>
<feature type="chain" id="PRO_5020029366" evidence="1">
    <location>
        <begin position="23"/>
        <end position="78"/>
    </location>
</feature>
<keyword evidence="1" id="KW-0732">Signal</keyword>
<proteinExistence type="predicted"/>
<protein>
    <submittedName>
        <fullName evidence="2">Putative reeler</fullName>
    </submittedName>
</protein>
<sequence length="78" mass="8472">MMALKVAMSMVLVFLFAGICVGHPDGADYEACKDLFPHHGYNDKSAAEGHAEGYRLVQNKKDYKPGDVITGARSQLSV</sequence>